<gene>
    <name evidence="1" type="ORF">SAMN05443248_5266</name>
</gene>
<reference evidence="1 2" key="1">
    <citation type="submission" date="2016-11" db="EMBL/GenBank/DDBJ databases">
        <authorList>
            <person name="Jaros S."/>
            <person name="Januszkiewicz K."/>
            <person name="Wedrychowicz H."/>
        </authorList>
    </citation>
    <scope>NUCLEOTIDE SEQUENCE [LARGE SCALE GENOMIC DNA]</scope>
    <source>
        <strain evidence="1 2">GAS138</strain>
    </source>
</reference>
<dbReference type="Proteomes" id="UP000189796">
    <property type="component" value="Chromosome I"/>
</dbReference>
<sequence>MRFAAALDQAMAIKDRMDGAFGRNPNIAVESPDQQFPDLARTPVRLLGLETDNQALDHFRLANWTNVSLRTNI</sequence>
<proteinExistence type="predicted"/>
<protein>
    <submittedName>
        <fullName evidence="1">Uncharacterized protein</fullName>
    </submittedName>
</protein>
<organism evidence="1 2">
    <name type="scientific">Bradyrhizobium erythrophlei</name>
    <dbReference type="NCBI Taxonomy" id="1437360"/>
    <lineage>
        <taxon>Bacteria</taxon>
        <taxon>Pseudomonadati</taxon>
        <taxon>Pseudomonadota</taxon>
        <taxon>Alphaproteobacteria</taxon>
        <taxon>Hyphomicrobiales</taxon>
        <taxon>Nitrobacteraceae</taxon>
        <taxon>Bradyrhizobium</taxon>
    </lineage>
</organism>
<name>A0A1M5U372_9BRAD</name>
<dbReference type="AlphaFoldDB" id="A0A1M5U372"/>
<evidence type="ECO:0000313" key="2">
    <source>
        <dbReference type="Proteomes" id="UP000189796"/>
    </source>
</evidence>
<dbReference type="EMBL" id="LT670817">
    <property type="protein sequence ID" value="SHH57477.1"/>
    <property type="molecule type" value="Genomic_DNA"/>
</dbReference>
<accession>A0A1M5U372</accession>
<evidence type="ECO:0000313" key="1">
    <source>
        <dbReference type="EMBL" id="SHH57477.1"/>
    </source>
</evidence>